<name>A0A0F9G3B3_9ZZZZ</name>
<feature type="non-terminal residue" evidence="3">
    <location>
        <position position="1"/>
    </location>
</feature>
<feature type="region of interest" description="Disordered" evidence="1">
    <location>
        <begin position="44"/>
        <end position="66"/>
    </location>
</feature>
<dbReference type="SUPFAM" id="SSF47413">
    <property type="entry name" value="lambda repressor-like DNA-binding domains"/>
    <property type="match status" value="1"/>
</dbReference>
<dbReference type="Pfam" id="PF01381">
    <property type="entry name" value="HTH_3"/>
    <property type="match status" value="1"/>
</dbReference>
<evidence type="ECO:0000259" key="2">
    <source>
        <dbReference type="PROSITE" id="PS50943"/>
    </source>
</evidence>
<gene>
    <name evidence="3" type="ORF">LCGC14_1959710</name>
</gene>
<dbReference type="InterPro" id="IPR001387">
    <property type="entry name" value="Cro/C1-type_HTH"/>
</dbReference>
<evidence type="ECO:0000256" key="1">
    <source>
        <dbReference type="SAM" id="MobiDB-lite"/>
    </source>
</evidence>
<dbReference type="PROSITE" id="PS50943">
    <property type="entry name" value="HTH_CROC1"/>
    <property type="match status" value="1"/>
</dbReference>
<accession>A0A0F9G3B3</accession>
<feature type="domain" description="HTH cro/C1-type" evidence="2">
    <location>
        <begin position="1"/>
        <end position="31"/>
    </location>
</feature>
<dbReference type="Gene3D" id="1.10.260.40">
    <property type="entry name" value="lambda repressor-like DNA-binding domains"/>
    <property type="match status" value="1"/>
</dbReference>
<comment type="caution">
    <text evidence="3">The sequence shown here is derived from an EMBL/GenBank/DDBJ whole genome shotgun (WGS) entry which is preliminary data.</text>
</comment>
<organism evidence="3">
    <name type="scientific">marine sediment metagenome</name>
    <dbReference type="NCBI Taxonomy" id="412755"/>
    <lineage>
        <taxon>unclassified sequences</taxon>
        <taxon>metagenomes</taxon>
        <taxon>ecological metagenomes</taxon>
    </lineage>
</organism>
<feature type="compositionally biased region" description="Polar residues" evidence="1">
    <location>
        <begin position="57"/>
        <end position="66"/>
    </location>
</feature>
<dbReference type="InterPro" id="IPR010982">
    <property type="entry name" value="Lambda_DNA-bd_dom_sf"/>
</dbReference>
<dbReference type="CDD" id="cd00093">
    <property type="entry name" value="HTH_XRE"/>
    <property type="match status" value="1"/>
</dbReference>
<sequence>LQAWREQNGFSQLELARGLRVGIDTIIKWEREVGSTLPPYLQTQLNPLAQKKEEQADSQQENTTET</sequence>
<dbReference type="GO" id="GO:0003677">
    <property type="term" value="F:DNA binding"/>
    <property type="evidence" value="ECO:0007669"/>
    <property type="project" value="InterPro"/>
</dbReference>
<reference evidence="3" key="1">
    <citation type="journal article" date="2015" name="Nature">
        <title>Complex archaea that bridge the gap between prokaryotes and eukaryotes.</title>
        <authorList>
            <person name="Spang A."/>
            <person name="Saw J.H."/>
            <person name="Jorgensen S.L."/>
            <person name="Zaremba-Niedzwiedzka K."/>
            <person name="Martijn J."/>
            <person name="Lind A.E."/>
            <person name="van Eijk R."/>
            <person name="Schleper C."/>
            <person name="Guy L."/>
            <person name="Ettema T.J."/>
        </authorList>
    </citation>
    <scope>NUCLEOTIDE SEQUENCE</scope>
</reference>
<proteinExistence type="predicted"/>
<dbReference type="AlphaFoldDB" id="A0A0F9G3B3"/>
<dbReference type="EMBL" id="LAZR01021549">
    <property type="protein sequence ID" value="KKL84941.1"/>
    <property type="molecule type" value="Genomic_DNA"/>
</dbReference>
<protein>
    <recommendedName>
        <fullName evidence="2">HTH cro/C1-type domain-containing protein</fullName>
    </recommendedName>
</protein>
<evidence type="ECO:0000313" key="3">
    <source>
        <dbReference type="EMBL" id="KKL84941.1"/>
    </source>
</evidence>